<evidence type="ECO:0000256" key="1">
    <source>
        <dbReference type="ARBA" id="ARBA00004141"/>
    </source>
</evidence>
<feature type="transmembrane region" description="Helical" evidence="11">
    <location>
        <begin position="1395"/>
        <end position="1419"/>
    </location>
</feature>
<evidence type="ECO:0000256" key="9">
    <source>
        <dbReference type="ARBA" id="ARBA00023136"/>
    </source>
</evidence>
<comment type="caution">
    <text evidence="13">The sequence shown here is derived from an EMBL/GenBank/DDBJ whole genome shotgun (WGS) entry which is preliminary data.</text>
</comment>
<organism evidence="13 14">
    <name type="scientific">Triparma laevis f. longispina</name>
    <dbReference type="NCBI Taxonomy" id="1714387"/>
    <lineage>
        <taxon>Eukaryota</taxon>
        <taxon>Sar</taxon>
        <taxon>Stramenopiles</taxon>
        <taxon>Ochrophyta</taxon>
        <taxon>Bolidophyceae</taxon>
        <taxon>Parmales</taxon>
        <taxon>Triparmaceae</taxon>
        <taxon>Triparma</taxon>
    </lineage>
</organism>
<evidence type="ECO:0000256" key="5">
    <source>
        <dbReference type="ARBA" id="ARBA00022737"/>
    </source>
</evidence>
<feature type="compositionally biased region" description="Low complexity" evidence="10">
    <location>
        <begin position="972"/>
        <end position="983"/>
    </location>
</feature>
<evidence type="ECO:0000313" key="13">
    <source>
        <dbReference type="EMBL" id="GMI07222.1"/>
    </source>
</evidence>
<gene>
    <name evidence="13" type="ORF">TrLO_g6070</name>
</gene>
<evidence type="ECO:0000256" key="8">
    <source>
        <dbReference type="ARBA" id="ARBA00022989"/>
    </source>
</evidence>
<protein>
    <recommendedName>
        <fullName evidence="12">ABC transporter domain-containing protein</fullName>
    </recommendedName>
</protein>
<dbReference type="GO" id="GO:0005524">
    <property type="term" value="F:ATP binding"/>
    <property type="evidence" value="ECO:0007669"/>
    <property type="project" value="UniProtKB-KW"/>
</dbReference>
<feature type="transmembrane region" description="Helical" evidence="11">
    <location>
        <begin position="554"/>
        <end position="576"/>
    </location>
</feature>
<feature type="region of interest" description="Disordered" evidence="10">
    <location>
        <begin position="972"/>
        <end position="999"/>
    </location>
</feature>
<dbReference type="GO" id="GO:0140359">
    <property type="term" value="F:ABC-type transporter activity"/>
    <property type="evidence" value="ECO:0007669"/>
    <property type="project" value="InterPro"/>
</dbReference>
<keyword evidence="4 11" id="KW-0812">Transmembrane</keyword>
<feature type="transmembrane region" description="Helical" evidence="11">
    <location>
        <begin position="484"/>
        <end position="500"/>
    </location>
</feature>
<feature type="transmembrane region" description="Helical" evidence="11">
    <location>
        <begin position="26"/>
        <end position="43"/>
    </location>
</feature>
<dbReference type="Pfam" id="PF23321">
    <property type="entry name" value="R1_ABCA1"/>
    <property type="match status" value="1"/>
</dbReference>
<dbReference type="InterPro" id="IPR056264">
    <property type="entry name" value="R2_ABCA1-4-like"/>
</dbReference>
<name>A0A9W7CIP9_9STRA</name>
<keyword evidence="7" id="KW-0067">ATP-binding</keyword>
<comment type="similarity">
    <text evidence="2">Belongs to the ABC transporter superfamily. ABCA family.</text>
</comment>
<dbReference type="OrthoDB" id="10255969at2759"/>
<feature type="transmembrane region" description="Helical" evidence="11">
    <location>
        <begin position="1067"/>
        <end position="1089"/>
    </location>
</feature>
<keyword evidence="5" id="KW-0677">Repeat</keyword>
<dbReference type="Gene3D" id="3.40.50.300">
    <property type="entry name" value="P-loop containing nucleotide triphosphate hydrolases"/>
    <property type="match status" value="2"/>
</dbReference>
<dbReference type="InterPro" id="IPR003439">
    <property type="entry name" value="ABC_transporter-like_ATP-bd"/>
</dbReference>
<dbReference type="PROSITE" id="PS50893">
    <property type="entry name" value="ABC_TRANSPORTER_2"/>
    <property type="match status" value="2"/>
</dbReference>
<dbReference type="FunFam" id="3.40.50.300:FF:000335">
    <property type="entry name" value="ATP binding cassette subfamily A member 5"/>
    <property type="match status" value="1"/>
</dbReference>
<dbReference type="SUPFAM" id="SSF52540">
    <property type="entry name" value="P-loop containing nucleoside triphosphate hydrolases"/>
    <property type="match status" value="2"/>
</dbReference>
<keyword evidence="3" id="KW-0813">Transport</keyword>
<evidence type="ECO:0000256" key="11">
    <source>
        <dbReference type="SAM" id="Phobius"/>
    </source>
</evidence>
<dbReference type="GO" id="GO:0016020">
    <property type="term" value="C:membrane"/>
    <property type="evidence" value="ECO:0007669"/>
    <property type="project" value="UniProtKB-SubCell"/>
</dbReference>
<dbReference type="EMBL" id="BRXW01000110">
    <property type="protein sequence ID" value="GMI07222.1"/>
    <property type="molecule type" value="Genomic_DNA"/>
</dbReference>
<feature type="domain" description="ABC transporter" evidence="12">
    <location>
        <begin position="1563"/>
        <end position="1795"/>
    </location>
</feature>
<reference evidence="14" key="1">
    <citation type="journal article" date="2023" name="Commun. Biol.">
        <title>Genome analysis of Parmales, the sister group of diatoms, reveals the evolutionary specialization of diatoms from phago-mixotrophs to photoautotrophs.</title>
        <authorList>
            <person name="Ban H."/>
            <person name="Sato S."/>
            <person name="Yoshikawa S."/>
            <person name="Yamada K."/>
            <person name="Nakamura Y."/>
            <person name="Ichinomiya M."/>
            <person name="Sato N."/>
            <person name="Blanc-Mathieu R."/>
            <person name="Endo H."/>
            <person name="Kuwata A."/>
            <person name="Ogata H."/>
        </authorList>
    </citation>
    <scope>NUCLEOTIDE SEQUENCE [LARGE SCALE GENOMIC DNA]</scope>
    <source>
        <strain evidence="14">NIES 3700</strain>
    </source>
</reference>
<evidence type="ECO:0000256" key="6">
    <source>
        <dbReference type="ARBA" id="ARBA00022741"/>
    </source>
</evidence>
<evidence type="ECO:0000256" key="4">
    <source>
        <dbReference type="ARBA" id="ARBA00022692"/>
    </source>
</evidence>
<keyword evidence="9 11" id="KW-0472">Membrane</keyword>
<dbReference type="InterPro" id="IPR003593">
    <property type="entry name" value="AAA+_ATPase"/>
</dbReference>
<feature type="transmembrane region" description="Helical" evidence="11">
    <location>
        <begin position="1320"/>
        <end position="1343"/>
    </location>
</feature>
<dbReference type="InterPro" id="IPR013525">
    <property type="entry name" value="ABC2_TM"/>
</dbReference>
<evidence type="ECO:0000259" key="12">
    <source>
        <dbReference type="PROSITE" id="PS50893"/>
    </source>
</evidence>
<feature type="transmembrane region" description="Helical" evidence="11">
    <location>
        <begin position="456"/>
        <end position="477"/>
    </location>
</feature>
<dbReference type="PROSITE" id="PS00211">
    <property type="entry name" value="ABC_TRANSPORTER_1"/>
    <property type="match status" value="2"/>
</dbReference>
<evidence type="ECO:0000313" key="14">
    <source>
        <dbReference type="Proteomes" id="UP001165122"/>
    </source>
</evidence>
<dbReference type="InterPro" id="IPR027417">
    <property type="entry name" value="P-loop_NTPase"/>
</dbReference>
<dbReference type="FunFam" id="3.40.50.300:FF:000298">
    <property type="entry name" value="ATP-binding cassette sub-family A member 12"/>
    <property type="match status" value="1"/>
</dbReference>
<dbReference type="GO" id="GO:0016887">
    <property type="term" value="F:ATP hydrolysis activity"/>
    <property type="evidence" value="ECO:0007669"/>
    <property type="project" value="InterPro"/>
</dbReference>
<feature type="transmembrane region" description="Helical" evidence="11">
    <location>
        <begin position="1277"/>
        <end position="1299"/>
    </location>
</feature>
<evidence type="ECO:0000256" key="7">
    <source>
        <dbReference type="ARBA" id="ARBA00022840"/>
    </source>
</evidence>
<keyword evidence="6" id="KW-0547">Nucleotide-binding</keyword>
<proteinExistence type="inferred from homology"/>
<accession>A0A9W7CIP9</accession>
<feature type="transmembrane region" description="Helical" evidence="11">
    <location>
        <begin position="1369"/>
        <end position="1388"/>
    </location>
</feature>
<keyword evidence="14" id="KW-1185">Reference proteome</keyword>
<evidence type="ECO:0000256" key="10">
    <source>
        <dbReference type="SAM" id="MobiDB-lite"/>
    </source>
</evidence>
<comment type="subcellular location">
    <subcellularLocation>
        <location evidence="1">Membrane</location>
        <topology evidence="1">Multi-pass membrane protein</topology>
    </subcellularLocation>
</comment>
<dbReference type="Pfam" id="PF12698">
    <property type="entry name" value="ABC2_membrane_3"/>
    <property type="match status" value="2"/>
</dbReference>
<dbReference type="Pfam" id="PF00005">
    <property type="entry name" value="ABC_tran"/>
    <property type="match status" value="2"/>
</dbReference>
<dbReference type="SMART" id="SM00382">
    <property type="entry name" value="AAA"/>
    <property type="match status" value="2"/>
</dbReference>
<feature type="transmembrane region" description="Helical" evidence="11">
    <location>
        <begin position="423"/>
        <end position="444"/>
    </location>
</feature>
<feature type="transmembrane region" description="Helical" evidence="11">
    <location>
        <begin position="380"/>
        <end position="402"/>
    </location>
</feature>
<feature type="domain" description="ABC transporter" evidence="12">
    <location>
        <begin position="640"/>
        <end position="873"/>
    </location>
</feature>
<dbReference type="PANTHER" id="PTHR19229">
    <property type="entry name" value="ATP-BINDING CASSETTE TRANSPORTER SUBFAMILY A ABCA"/>
    <property type="match status" value="1"/>
</dbReference>
<evidence type="ECO:0000256" key="3">
    <source>
        <dbReference type="ARBA" id="ARBA00022448"/>
    </source>
</evidence>
<dbReference type="InterPro" id="IPR026082">
    <property type="entry name" value="ABCA"/>
</dbReference>
<keyword evidence="8 11" id="KW-1133">Transmembrane helix</keyword>
<dbReference type="PANTHER" id="PTHR19229:SF36">
    <property type="entry name" value="ATP-BINDING CASSETTE SUB-FAMILY A MEMBER 2"/>
    <property type="match status" value="1"/>
</dbReference>
<evidence type="ECO:0000256" key="2">
    <source>
        <dbReference type="ARBA" id="ARBA00008869"/>
    </source>
</evidence>
<dbReference type="InterPro" id="IPR017871">
    <property type="entry name" value="ABC_transporter-like_CS"/>
</dbReference>
<dbReference type="GO" id="GO:0005319">
    <property type="term" value="F:lipid transporter activity"/>
    <property type="evidence" value="ECO:0007669"/>
    <property type="project" value="TreeGrafter"/>
</dbReference>
<sequence length="1964" mass="219389">MKVFMRQFRALNYKNMRMRLKHPFKLIFELAVPIAVFYLFIYIRSTMPDKDAVENQVLPMDLADMSPPVTDYNSWLTTLPSPICVCPSDGNYCELDNGQALEANPFIDCDTWKASWYGGRYCWYTGQDASEICEVKHMAIVEGPDDGSVKETVDDFEEFMTTKFSTFTDTYPLKRFSSEKALNSYIESFGYGLHNSTQEAKIAMAITFTEGYPHWDFKVRLNFTEGGGDYSYQTMPETTTNIDNTMKQDGQWNKYSTAELNDPSTNPEYKCGDDGMPVYDGNLDIVQVGTKVCKWYYYGGVQCGEAQSWNSLVAGCTGAYLSSGTLTVQQLVSDFALAKTLESKGLTNPLPNEAFVKVSYQNMPTPGYSKDGFWGSVKSLFAIFVTVSFMYPVSGMVRELVLEKETKIKEGMKMMSLGQGAHTCAWLLHFGWTFWVLCIVISAISNKLFLYSELAFIFTYFFLYLNAVLSFCFWVSTLFSRSKTASIVGVMIYFGGYIITEGVKESESLTVKLISSIHPVAAFINGINAFVEYEDAAMGITSYTWNYTANADGYTFQLCLFMLFFDIFFWGFMTWYCENVLPSEWGTHQHPLFCIDPRYWLGRWGSRPSGDELLGELKQEASIETPGVELLDSIKRGEGISIKNLRKSFNTTAGVKQAVDGLDLQMFKNQITCLLGHNGAGKTTTIAMLTGLIDPTSGTAFVDGKDVSTEMSEIRKDMGVCPQHDILYPELTVKEHLRLFGTFKGIPGNELEGAIDDMIREVGLVEKANTQSKQLSGGMKRKLSVGIAFIGGSSVVLLDEPTSGMDPYSRRFTWNVIRKMAPGRTIILTTHFMDEADLLGDRIAIMADGKLRCAGSSLFLKQQFGVGYMMAIEKGPNFKTKKVMGLIRGAIPEAEELSNVGTELTMQLPLSASERFQGLFEQFDDQKTALDIVNYGVSVTTLEEVFLKVAHGGEHDTKKLVKQKSELVKQRSNSLISKKSSGSTGDGPEPQLYKPMSMSTDDNDIDLKLDNNVEEDDEDENSNLEGQSLRMKIPAKLNVNNNCGYFLRHMTALLMKRMVYFTRDKKAWFFGFALPAAFVMLGMFIISLLPQRFSQPEIKLRMSDYNPSNPASSVGGRNPVPYNNAGVDFQDRYGQSYITCSEANAAFRNDLIPSFMEGVDMYEIDPVVPRTDNNEFSSWMYNTRNGTTQGSRYMGYMDASCTGISPVAGQPSTMAAQGVLLYTNISAWHAAPTAMMGLYDGLLSALTNDQDVSLKVSMQPLPATEQQKGVEAFMDSLFAILMILMGFPFIPSAFIVFVVKEKENKSKHIQLVSGVSPHALWISTWIWDFVSYQVPLWFTWFVLNHYEINTLINDNAEKSPGAPDATMKIFLGFGPAMAGFCYCCSFYFKSPSSAQIFVIFFSFLTGFLLPIAAFVMHMIDTTYELNQTLIQFYRLFPTFCFGHGLLNINSNFFLTPIELSRTDPDAEWDGKLLDASDEVIAGLDIKFLIVEAFAYTALCIIIEYINATPMLFSWITQCIWKTPPVAEFDEDSDVKEEEERVRVNANGMSQGLGLSDTGCNDAIMVDQLTKVYPGGKFAVKGVSIGIPFGSCFGLLGINGAGKTTTLSILSGEFPPSSGGAWLAGKDILTHASEVRRLIGYCPQFDALFELMTGYEHLKMYARIKGIVEKDIERCVQEQIKRMDLTQHAHRCAGGYSGGNKRKLSVACAMIGQPKIIFLDEPSTGMDPVARRFMWSVINDICCAGDTSVILTTHSMEECEALCQRIGIMVGGRFRCLGSAQHLKSKYGLGFQLEFVFKTVGQEDSKEYEAKVLEANNTGKPGDVKNLKKSDFHKILETMELPELMASVNEGDDGAHPIEEGCNLAYFASWIQQELSFRKLKEFMEGEYPGCIMREWQGHKVRYEVPHTGKSGEKLRLSAMFGTLTEEKENLGLQEYSLSQTSLEQIFNKFASQQEEEKGKAAGLV</sequence>
<dbReference type="Proteomes" id="UP001165122">
    <property type="component" value="Unassembled WGS sequence"/>
</dbReference>
<dbReference type="CDD" id="cd03263">
    <property type="entry name" value="ABC_subfamily_A"/>
    <property type="match status" value="2"/>
</dbReference>